<gene>
    <name evidence="2" type="ORF">QBC35DRAFT_457400</name>
</gene>
<sequence length="200" mass="22667">MNWNNLPGNKEDLAWAKRVGADSPCICRLNWRKGDGKEQCIAECLAVATAGATHCPNCQRRGCRSKIKSRGTSRTSQEHRSQPTEPSGQFPERPKVYPPAPPSAVILGTELLDSNAREQLSRALQQRHPNFPARRWLQNWLKHESEVPKGLRWEIESGDNMYNLLWHIPGTSFRDNYWVSNQGNKRENGAGSSKLNKKPQ</sequence>
<name>A0AAN7ADY9_9PEZI</name>
<keyword evidence="3" id="KW-1185">Reference proteome</keyword>
<comment type="caution">
    <text evidence="2">The sequence shown here is derived from an EMBL/GenBank/DDBJ whole genome shotgun (WGS) entry which is preliminary data.</text>
</comment>
<organism evidence="2 3">
    <name type="scientific">Podospora australis</name>
    <dbReference type="NCBI Taxonomy" id="1536484"/>
    <lineage>
        <taxon>Eukaryota</taxon>
        <taxon>Fungi</taxon>
        <taxon>Dikarya</taxon>
        <taxon>Ascomycota</taxon>
        <taxon>Pezizomycotina</taxon>
        <taxon>Sordariomycetes</taxon>
        <taxon>Sordariomycetidae</taxon>
        <taxon>Sordariales</taxon>
        <taxon>Podosporaceae</taxon>
        <taxon>Podospora</taxon>
    </lineage>
</organism>
<proteinExistence type="predicted"/>
<feature type="region of interest" description="Disordered" evidence="1">
    <location>
        <begin position="179"/>
        <end position="200"/>
    </location>
</feature>
<evidence type="ECO:0000256" key="1">
    <source>
        <dbReference type="SAM" id="MobiDB-lite"/>
    </source>
</evidence>
<reference evidence="2" key="1">
    <citation type="journal article" date="2023" name="Mol. Phylogenet. Evol.">
        <title>Genome-scale phylogeny and comparative genomics of the fungal order Sordariales.</title>
        <authorList>
            <person name="Hensen N."/>
            <person name="Bonometti L."/>
            <person name="Westerberg I."/>
            <person name="Brannstrom I.O."/>
            <person name="Guillou S."/>
            <person name="Cros-Aarteil S."/>
            <person name="Calhoun S."/>
            <person name="Haridas S."/>
            <person name="Kuo A."/>
            <person name="Mondo S."/>
            <person name="Pangilinan J."/>
            <person name="Riley R."/>
            <person name="LaButti K."/>
            <person name="Andreopoulos B."/>
            <person name="Lipzen A."/>
            <person name="Chen C."/>
            <person name="Yan M."/>
            <person name="Daum C."/>
            <person name="Ng V."/>
            <person name="Clum A."/>
            <person name="Steindorff A."/>
            <person name="Ohm R.A."/>
            <person name="Martin F."/>
            <person name="Silar P."/>
            <person name="Natvig D.O."/>
            <person name="Lalanne C."/>
            <person name="Gautier V."/>
            <person name="Ament-Velasquez S.L."/>
            <person name="Kruys A."/>
            <person name="Hutchinson M.I."/>
            <person name="Powell A.J."/>
            <person name="Barry K."/>
            <person name="Miller A.N."/>
            <person name="Grigoriev I.V."/>
            <person name="Debuchy R."/>
            <person name="Gladieux P."/>
            <person name="Hiltunen Thoren M."/>
            <person name="Johannesson H."/>
        </authorList>
    </citation>
    <scope>NUCLEOTIDE SEQUENCE</scope>
    <source>
        <strain evidence="2">PSN309</strain>
    </source>
</reference>
<accession>A0AAN7ADY9</accession>
<reference evidence="2" key="2">
    <citation type="submission" date="2023-05" db="EMBL/GenBank/DDBJ databases">
        <authorList>
            <consortium name="Lawrence Berkeley National Laboratory"/>
            <person name="Steindorff A."/>
            <person name="Hensen N."/>
            <person name="Bonometti L."/>
            <person name="Westerberg I."/>
            <person name="Brannstrom I.O."/>
            <person name="Guillou S."/>
            <person name="Cros-Aarteil S."/>
            <person name="Calhoun S."/>
            <person name="Haridas S."/>
            <person name="Kuo A."/>
            <person name="Mondo S."/>
            <person name="Pangilinan J."/>
            <person name="Riley R."/>
            <person name="Labutti K."/>
            <person name="Andreopoulos B."/>
            <person name="Lipzen A."/>
            <person name="Chen C."/>
            <person name="Yanf M."/>
            <person name="Daum C."/>
            <person name="Ng V."/>
            <person name="Clum A."/>
            <person name="Ohm R."/>
            <person name="Martin F."/>
            <person name="Silar P."/>
            <person name="Natvig D."/>
            <person name="Lalanne C."/>
            <person name="Gautier V."/>
            <person name="Ament-Velasquez S.L."/>
            <person name="Kruys A."/>
            <person name="Hutchinson M.I."/>
            <person name="Powell A.J."/>
            <person name="Barry K."/>
            <person name="Miller A.N."/>
            <person name="Grigoriev I.V."/>
            <person name="Debuchy R."/>
            <person name="Gladieux P."/>
            <person name="Thoren M.H."/>
            <person name="Johannesson H."/>
        </authorList>
    </citation>
    <scope>NUCLEOTIDE SEQUENCE</scope>
    <source>
        <strain evidence="2">PSN309</strain>
    </source>
</reference>
<dbReference type="Proteomes" id="UP001302126">
    <property type="component" value="Unassembled WGS sequence"/>
</dbReference>
<evidence type="ECO:0000313" key="3">
    <source>
        <dbReference type="Proteomes" id="UP001302126"/>
    </source>
</evidence>
<evidence type="ECO:0000313" key="2">
    <source>
        <dbReference type="EMBL" id="KAK4182332.1"/>
    </source>
</evidence>
<dbReference type="AlphaFoldDB" id="A0AAN7ADY9"/>
<feature type="region of interest" description="Disordered" evidence="1">
    <location>
        <begin position="66"/>
        <end position="103"/>
    </location>
</feature>
<protein>
    <submittedName>
        <fullName evidence="2">Uncharacterized protein</fullName>
    </submittedName>
</protein>
<dbReference type="EMBL" id="MU864680">
    <property type="protein sequence ID" value="KAK4182332.1"/>
    <property type="molecule type" value="Genomic_DNA"/>
</dbReference>